<evidence type="ECO:0000313" key="2">
    <source>
        <dbReference type="EMBL" id="KAJ7018487.1"/>
    </source>
</evidence>
<reference evidence="2" key="1">
    <citation type="submission" date="2023-03" db="EMBL/GenBank/DDBJ databases">
        <title>Massive genome expansion in bonnet fungi (Mycena s.s.) driven by repeated elements and novel gene families across ecological guilds.</title>
        <authorList>
            <consortium name="Lawrence Berkeley National Laboratory"/>
            <person name="Harder C.B."/>
            <person name="Miyauchi S."/>
            <person name="Viragh M."/>
            <person name="Kuo A."/>
            <person name="Thoen E."/>
            <person name="Andreopoulos B."/>
            <person name="Lu D."/>
            <person name="Skrede I."/>
            <person name="Drula E."/>
            <person name="Henrissat B."/>
            <person name="Morin E."/>
            <person name="Kohler A."/>
            <person name="Barry K."/>
            <person name="LaButti K."/>
            <person name="Morin E."/>
            <person name="Salamov A."/>
            <person name="Lipzen A."/>
            <person name="Mereny Z."/>
            <person name="Hegedus B."/>
            <person name="Baldrian P."/>
            <person name="Stursova M."/>
            <person name="Weitz H."/>
            <person name="Taylor A."/>
            <person name="Grigoriev I.V."/>
            <person name="Nagy L.G."/>
            <person name="Martin F."/>
            <person name="Kauserud H."/>
        </authorList>
    </citation>
    <scope>NUCLEOTIDE SEQUENCE</scope>
    <source>
        <strain evidence="2">CBHHK200</strain>
    </source>
</reference>
<organism evidence="2 3">
    <name type="scientific">Mycena alexandri</name>
    <dbReference type="NCBI Taxonomy" id="1745969"/>
    <lineage>
        <taxon>Eukaryota</taxon>
        <taxon>Fungi</taxon>
        <taxon>Dikarya</taxon>
        <taxon>Basidiomycota</taxon>
        <taxon>Agaricomycotina</taxon>
        <taxon>Agaricomycetes</taxon>
        <taxon>Agaricomycetidae</taxon>
        <taxon>Agaricales</taxon>
        <taxon>Marasmiineae</taxon>
        <taxon>Mycenaceae</taxon>
        <taxon>Mycena</taxon>
    </lineage>
</organism>
<feature type="region of interest" description="Disordered" evidence="1">
    <location>
        <begin position="493"/>
        <end position="579"/>
    </location>
</feature>
<keyword evidence="3" id="KW-1185">Reference proteome</keyword>
<feature type="compositionally biased region" description="Basic residues" evidence="1">
    <location>
        <begin position="799"/>
        <end position="817"/>
    </location>
</feature>
<evidence type="ECO:0000313" key="3">
    <source>
        <dbReference type="Proteomes" id="UP001218188"/>
    </source>
</evidence>
<name>A0AAD6WMT6_9AGAR</name>
<feature type="compositionally biased region" description="Acidic residues" evidence="1">
    <location>
        <begin position="390"/>
        <end position="399"/>
    </location>
</feature>
<dbReference type="Proteomes" id="UP001218188">
    <property type="component" value="Unassembled WGS sequence"/>
</dbReference>
<feature type="region of interest" description="Disordered" evidence="1">
    <location>
        <begin position="363"/>
        <end position="432"/>
    </location>
</feature>
<dbReference type="EMBL" id="JARJCM010000339">
    <property type="protein sequence ID" value="KAJ7018487.1"/>
    <property type="molecule type" value="Genomic_DNA"/>
</dbReference>
<protein>
    <submittedName>
        <fullName evidence="2">Uncharacterized protein</fullName>
    </submittedName>
</protein>
<gene>
    <name evidence="2" type="ORF">C8F04DRAFT_1277679</name>
</gene>
<feature type="compositionally biased region" description="Low complexity" evidence="1">
    <location>
        <begin position="529"/>
        <end position="544"/>
    </location>
</feature>
<evidence type="ECO:0000256" key="1">
    <source>
        <dbReference type="SAM" id="MobiDB-lite"/>
    </source>
</evidence>
<feature type="region of interest" description="Disordered" evidence="1">
    <location>
        <begin position="81"/>
        <end position="101"/>
    </location>
</feature>
<feature type="compositionally biased region" description="Acidic residues" evidence="1">
    <location>
        <begin position="372"/>
        <end position="381"/>
    </location>
</feature>
<proteinExistence type="predicted"/>
<comment type="caution">
    <text evidence="2">The sequence shown here is derived from an EMBL/GenBank/DDBJ whole genome shotgun (WGS) entry which is preliminary data.</text>
</comment>
<feature type="compositionally biased region" description="Basic residues" evidence="1">
    <location>
        <begin position="405"/>
        <end position="422"/>
    </location>
</feature>
<feature type="region of interest" description="Disordered" evidence="1">
    <location>
        <begin position="794"/>
        <end position="817"/>
    </location>
</feature>
<sequence>MGKKSKKGRKGRKRVAKENRQNLRLWAVGAREDVLTPHIGPYTDAMERSWRDEREYFQKICNEFHARVDWRLRDFEEPELPLPDYDPKAPRAPDPTDPDELKEKRERIEVLNECIFLFASQRIRRWLKYRAKALRKQKVTPKLDPTKDPWAILLAKLSGFKAPPKARQGYQQFMHEAYNDVIAPVVAERWAEKAGLGSNVQTDKEDVKFRGEVARDLFANLEESERDGYRERARTEADDARKAYVDALKTTPSKSPEARQKCIDEVGEFLGPILRGILERTGLHSVVILGGPIPKYGGELRSVYVSYGRNRLNTAEHMPDWAGDRWDQQVTALMREYLHTAFTAQDIADAALPDVLAGAKYTIDNNKGSGDSGDEGDDSSDDGSSSESDSNADSEDSEASDAPPKKKRKTALAKTPAKGKGKQRSEAVAEEGDDDDFAGLSIQEIINRTLVGKKVTIDSIAPPGLSYHDARTWNMARNKILLNPLVRDIHATLGKGQAEGEKEKSRKRKNAAGTDEGPSRKSVRLSEDATASTSSAGPSSSTPGAAPPIPAPQNLVFPVSATPTPPVEQSAAHPVTAPAAPVPATPVPAPPVGQSAAHPVTAPAPVPAPPVGQSVAPAPAAIDIAMPADAPKWLRENVDWMVSVDLGCHFTALLAAFVKAETAFGFDETTYGKLAVDHRPEEVNKWIKRGRAGRSTVILTIKNVVKFAKEWGQWWDFLQPTWRERREGIWLAGGDAAYGRDDAWGLLDTPGPNGCLSLIAGLFMWGVAQQDDESKGQWMAAVQDVSWMMEGLAESMKSSQKKGGKAKGTAKTKSKRG</sequence>
<dbReference type="AlphaFoldDB" id="A0AAD6WMT6"/>
<accession>A0AAD6WMT6</accession>